<dbReference type="InParanoid" id="A0A0C3ET06"/>
<protein>
    <submittedName>
        <fullName evidence="2">Uncharacterized protein</fullName>
    </submittedName>
</protein>
<dbReference type="Proteomes" id="UP000054166">
    <property type="component" value="Unassembled WGS sequence"/>
</dbReference>
<dbReference type="HOGENOM" id="CLU_1656336_0_0_1"/>
<dbReference type="AlphaFoldDB" id="A0A0C3ET06"/>
<gene>
    <name evidence="2" type="ORF">PILCRDRAFT_94069</name>
</gene>
<proteinExistence type="predicted"/>
<sequence length="160" mass="17650">MGQTLHKQLKEAAAQARKAKAQKRAGNDIQFNPGPADPEEIIGNPCTTNLSPIASQDPVLPSDNDEVCHWNGGISHIPSNSDSDSEFSWATDSDIEDEYSELEGDGLVENLQKQLEMEIEMLHQPTAYETITKSHTAKEWTQAETKRGLGYNGLSARTKR</sequence>
<name>A0A0C3ET06_PILCF</name>
<organism evidence="2 3">
    <name type="scientific">Piloderma croceum (strain F 1598)</name>
    <dbReference type="NCBI Taxonomy" id="765440"/>
    <lineage>
        <taxon>Eukaryota</taxon>
        <taxon>Fungi</taxon>
        <taxon>Dikarya</taxon>
        <taxon>Basidiomycota</taxon>
        <taxon>Agaricomycotina</taxon>
        <taxon>Agaricomycetes</taxon>
        <taxon>Agaricomycetidae</taxon>
        <taxon>Atheliales</taxon>
        <taxon>Atheliaceae</taxon>
        <taxon>Piloderma</taxon>
    </lineage>
</organism>
<evidence type="ECO:0000313" key="3">
    <source>
        <dbReference type="Proteomes" id="UP000054166"/>
    </source>
</evidence>
<evidence type="ECO:0000256" key="1">
    <source>
        <dbReference type="SAM" id="MobiDB-lite"/>
    </source>
</evidence>
<feature type="non-terminal residue" evidence="2">
    <location>
        <position position="160"/>
    </location>
</feature>
<reference evidence="3" key="2">
    <citation type="submission" date="2015-01" db="EMBL/GenBank/DDBJ databases">
        <title>Evolutionary Origins and Diversification of the Mycorrhizal Mutualists.</title>
        <authorList>
            <consortium name="DOE Joint Genome Institute"/>
            <consortium name="Mycorrhizal Genomics Consortium"/>
            <person name="Kohler A."/>
            <person name="Kuo A."/>
            <person name="Nagy L.G."/>
            <person name="Floudas D."/>
            <person name="Copeland A."/>
            <person name="Barry K.W."/>
            <person name="Cichocki N."/>
            <person name="Veneault-Fourrey C."/>
            <person name="LaButti K."/>
            <person name="Lindquist E.A."/>
            <person name="Lipzen A."/>
            <person name="Lundell T."/>
            <person name="Morin E."/>
            <person name="Murat C."/>
            <person name="Riley R."/>
            <person name="Ohm R."/>
            <person name="Sun H."/>
            <person name="Tunlid A."/>
            <person name="Henrissat B."/>
            <person name="Grigoriev I.V."/>
            <person name="Hibbett D.S."/>
            <person name="Martin F."/>
        </authorList>
    </citation>
    <scope>NUCLEOTIDE SEQUENCE [LARGE SCALE GENOMIC DNA]</scope>
    <source>
        <strain evidence="3">F 1598</strain>
    </source>
</reference>
<keyword evidence="3" id="KW-1185">Reference proteome</keyword>
<evidence type="ECO:0000313" key="2">
    <source>
        <dbReference type="EMBL" id="KIM70966.1"/>
    </source>
</evidence>
<dbReference type="OrthoDB" id="3070271at2759"/>
<feature type="region of interest" description="Disordered" evidence="1">
    <location>
        <begin position="1"/>
        <end position="39"/>
    </location>
</feature>
<reference evidence="2 3" key="1">
    <citation type="submission" date="2014-04" db="EMBL/GenBank/DDBJ databases">
        <authorList>
            <consortium name="DOE Joint Genome Institute"/>
            <person name="Kuo A."/>
            <person name="Tarkka M."/>
            <person name="Buscot F."/>
            <person name="Kohler A."/>
            <person name="Nagy L.G."/>
            <person name="Floudas D."/>
            <person name="Copeland A."/>
            <person name="Barry K.W."/>
            <person name="Cichocki N."/>
            <person name="Veneault-Fourrey C."/>
            <person name="LaButti K."/>
            <person name="Lindquist E.A."/>
            <person name="Lipzen A."/>
            <person name="Lundell T."/>
            <person name="Morin E."/>
            <person name="Murat C."/>
            <person name="Sun H."/>
            <person name="Tunlid A."/>
            <person name="Henrissat B."/>
            <person name="Grigoriev I.V."/>
            <person name="Hibbett D.S."/>
            <person name="Martin F."/>
            <person name="Nordberg H.P."/>
            <person name="Cantor M.N."/>
            <person name="Hua S.X."/>
        </authorList>
    </citation>
    <scope>NUCLEOTIDE SEQUENCE [LARGE SCALE GENOMIC DNA]</scope>
    <source>
        <strain evidence="2 3">F 1598</strain>
    </source>
</reference>
<accession>A0A0C3ET06</accession>
<dbReference type="EMBL" id="KN833654">
    <property type="protein sequence ID" value="KIM70966.1"/>
    <property type="molecule type" value="Genomic_DNA"/>
</dbReference>